<dbReference type="InterPro" id="IPR007248">
    <property type="entry name" value="Mpv17_PMP22"/>
</dbReference>
<dbReference type="GO" id="GO:1901858">
    <property type="term" value="P:regulation of mitochondrial DNA metabolic process"/>
    <property type="evidence" value="ECO:0007669"/>
    <property type="project" value="TreeGrafter"/>
</dbReference>
<keyword evidence="8" id="KW-1185">Reference proteome</keyword>
<dbReference type="Proteomes" id="UP000504618">
    <property type="component" value="Unplaced"/>
</dbReference>
<gene>
    <name evidence="9" type="primary">LOC112452294</name>
</gene>
<evidence type="ECO:0000313" key="8">
    <source>
        <dbReference type="Proteomes" id="UP000504618"/>
    </source>
</evidence>
<evidence type="ECO:0000256" key="1">
    <source>
        <dbReference type="ARBA" id="ARBA00004141"/>
    </source>
</evidence>
<evidence type="ECO:0000256" key="2">
    <source>
        <dbReference type="ARBA" id="ARBA00006824"/>
    </source>
</evidence>
<feature type="transmembrane region" description="Helical" evidence="7">
    <location>
        <begin position="114"/>
        <end position="132"/>
    </location>
</feature>
<evidence type="ECO:0000256" key="6">
    <source>
        <dbReference type="ARBA" id="ARBA00049743"/>
    </source>
</evidence>
<evidence type="ECO:0000256" key="5">
    <source>
        <dbReference type="ARBA" id="ARBA00023136"/>
    </source>
</evidence>
<protein>
    <recommendedName>
        <fullName evidence="6">Mitochondrial inner membrane protein Mpv17</fullName>
    </recommendedName>
</protein>
<dbReference type="Pfam" id="PF04117">
    <property type="entry name" value="Mpv17_PMP22"/>
    <property type="match status" value="1"/>
</dbReference>
<dbReference type="OrthoDB" id="430207at2759"/>
<comment type="similarity">
    <text evidence="2 7">Belongs to the peroxisomal membrane protein PXMP2/4 family.</text>
</comment>
<comment type="subcellular location">
    <subcellularLocation>
        <location evidence="1">Membrane</location>
        <topology evidence="1">Multi-pass membrane protein</topology>
    </subcellularLocation>
</comment>
<evidence type="ECO:0000313" key="9">
    <source>
        <dbReference type="RefSeq" id="XP_024868184.1"/>
    </source>
</evidence>
<dbReference type="AlphaFoldDB" id="A0A6J1PF69"/>
<proteinExistence type="inferred from homology"/>
<dbReference type="RefSeq" id="XP_024868184.1">
    <property type="nucleotide sequence ID" value="XM_025012416.1"/>
</dbReference>
<keyword evidence="4 7" id="KW-1133">Transmembrane helix</keyword>
<evidence type="ECO:0000256" key="7">
    <source>
        <dbReference type="RuleBase" id="RU363053"/>
    </source>
</evidence>
<name>A0A6J1PF69_9HYME</name>
<dbReference type="GO" id="GO:0005739">
    <property type="term" value="C:mitochondrion"/>
    <property type="evidence" value="ECO:0007669"/>
    <property type="project" value="TreeGrafter"/>
</dbReference>
<evidence type="ECO:0000256" key="4">
    <source>
        <dbReference type="ARBA" id="ARBA00022989"/>
    </source>
</evidence>
<dbReference type="CTD" id="4358"/>
<accession>A0A6J1PF69</accession>
<keyword evidence="3 7" id="KW-0812">Transmembrane</keyword>
<sequence length="199" mass="22640">MWSIKRLYQRTLSKYPMSTQAVQAGKQQFIYNACTPTHHAEEKRLHGILMGLGDQIAQNFINDTQKIDFVRTMQFTGIGLCISGPTTTTWYRVLDKYIGSKGPSVVIKKLACDQLLFAPTFIAVLLVAIGICQKKDIEGIKIKLANEYSDILTNNYKLWPMVQLVNFSLVPLHYQTLVVQSVALLWNSYISYRTSLDKQ</sequence>
<dbReference type="GeneID" id="112452294"/>
<dbReference type="PANTHER" id="PTHR11266:SF17">
    <property type="entry name" value="PROTEIN MPV17"/>
    <property type="match status" value="1"/>
</dbReference>
<keyword evidence="5 7" id="KW-0472">Membrane</keyword>
<dbReference type="GO" id="GO:0015267">
    <property type="term" value="F:channel activity"/>
    <property type="evidence" value="ECO:0007669"/>
    <property type="project" value="TreeGrafter"/>
</dbReference>
<feature type="transmembrane region" description="Helical" evidence="7">
    <location>
        <begin position="75"/>
        <end position="94"/>
    </location>
</feature>
<dbReference type="PANTHER" id="PTHR11266">
    <property type="entry name" value="PEROXISOMAL MEMBRANE PROTEIN 2, PXMP2 MPV17"/>
    <property type="match status" value="1"/>
</dbReference>
<reference evidence="9" key="1">
    <citation type="submission" date="2025-08" db="UniProtKB">
        <authorList>
            <consortium name="RefSeq"/>
        </authorList>
    </citation>
    <scope>IDENTIFICATION</scope>
    <source>
        <tissue evidence="9">Whole body</tissue>
    </source>
</reference>
<dbReference type="GO" id="GO:0016020">
    <property type="term" value="C:membrane"/>
    <property type="evidence" value="ECO:0007669"/>
    <property type="project" value="UniProtKB-SubCell"/>
</dbReference>
<organism evidence="8 9">
    <name type="scientific">Temnothorax curvispinosus</name>
    <dbReference type="NCBI Taxonomy" id="300111"/>
    <lineage>
        <taxon>Eukaryota</taxon>
        <taxon>Metazoa</taxon>
        <taxon>Ecdysozoa</taxon>
        <taxon>Arthropoda</taxon>
        <taxon>Hexapoda</taxon>
        <taxon>Insecta</taxon>
        <taxon>Pterygota</taxon>
        <taxon>Neoptera</taxon>
        <taxon>Endopterygota</taxon>
        <taxon>Hymenoptera</taxon>
        <taxon>Apocrita</taxon>
        <taxon>Aculeata</taxon>
        <taxon>Formicoidea</taxon>
        <taxon>Formicidae</taxon>
        <taxon>Myrmicinae</taxon>
        <taxon>Temnothorax</taxon>
    </lineage>
</organism>
<evidence type="ECO:0000256" key="3">
    <source>
        <dbReference type="ARBA" id="ARBA00022692"/>
    </source>
</evidence>